<dbReference type="AlphaFoldDB" id="A0AAU8ENC8"/>
<dbReference type="EMBL" id="CP159279">
    <property type="protein sequence ID" value="XCH10987.1"/>
    <property type="molecule type" value="Genomic_DNA"/>
</dbReference>
<dbReference type="CDD" id="cd16917">
    <property type="entry name" value="HATPase_UhpB-NarQ-NarX-like"/>
    <property type="match status" value="1"/>
</dbReference>
<evidence type="ECO:0000256" key="13">
    <source>
        <dbReference type="ARBA" id="ARBA00023014"/>
    </source>
</evidence>
<proteinExistence type="predicted"/>
<keyword evidence="10 20" id="KW-0418">Kinase</keyword>
<feature type="coiled-coil region" evidence="16">
    <location>
        <begin position="168"/>
        <end position="195"/>
    </location>
</feature>
<dbReference type="PANTHER" id="PTHR24421">
    <property type="entry name" value="NITRATE/NITRITE SENSOR PROTEIN NARX-RELATED"/>
    <property type="match status" value="1"/>
</dbReference>
<dbReference type="PIRSF" id="PIRSF037434">
    <property type="entry name" value="STHK_ChrS"/>
    <property type="match status" value="1"/>
</dbReference>
<evidence type="ECO:0000256" key="18">
    <source>
        <dbReference type="SAM" id="Phobius"/>
    </source>
</evidence>
<dbReference type="GO" id="GO:0051539">
    <property type="term" value="F:4 iron, 4 sulfur cluster binding"/>
    <property type="evidence" value="ECO:0007669"/>
    <property type="project" value="UniProtKB-KW"/>
</dbReference>
<dbReference type="InterPro" id="IPR005467">
    <property type="entry name" value="His_kinase_dom"/>
</dbReference>
<dbReference type="InterPro" id="IPR003594">
    <property type="entry name" value="HATPase_dom"/>
</dbReference>
<keyword evidence="12" id="KW-0902">Two-component regulatory system</keyword>
<comment type="subcellular location">
    <subcellularLocation>
        <location evidence="3">Cytoplasm</location>
    </subcellularLocation>
</comment>
<evidence type="ECO:0000256" key="14">
    <source>
        <dbReference type="ARBA" id="ARBA00024827"/>
    </source>
</evidence>
<dbReference type="InterPro" id="IPR017205">
    <property type="entry name" value="Sig_transdc_His_kinase_ChrS"/>
</dbReference>
<evidence type="ECO:0000256" key="7">
    <source>
        <dbReference type="ARBA" id="ARBA00022490"/>
    </source>
</evidence>
<keyword evidence="9" id="KW-0479">Metal-binding</keyword>
<dbReference type="SMART" id="SM00387">
    <property type="entry name" value="HATPase_c"/>
    <property type="match status" value="1"/>
</dbReference>
<evidence type="ECO:0000256" key="17">
    <source>
        <dbReference type="SAM" id="MobiDB-lite"/>
    </source>
</evidence>
<dbReference type="InterPro" id="IPR011712">
    <property type="entry name" value="Sig_transdc_His_kin_sub3_dim/P"/>
</dbReference>
<name>A0AAU8ENC8_9MICC</name>
<accession>A0AAU8ENC8</accession>
<keyword evidence="7" id="KW-0963">Cytoplasm</keyword>
<keyword evidence="13" id="KW-0411">Iron-sulfur</keyword>
<evidence type="ECO:0000313" key="20">
    <source>
        <dbReference type="EMBL" id="XCH10987.1"/>
    </source>
</evidence>
<comment type="catalytic activity">
    <reaction evidence="1">
        <text>ATP + protein L-histidine = ADP + protein N-phospho-L-histidine.</text>
        <dbReference type="EC" id="2.7.13.3"/>
    </reaction>
</comment>
<comment type="function">
    <text evidence="14">Member of the two-component regulatory system NreB/NreC involved in the control of dissimilatory nitrate/nitrite reduction in response to oxygen. NreB functions as a direct oxygen sensor histidine kinase which is autophosphorylated, in the absence of oxygen, probably at the conserved histidine residue, and transfers its phosphate group probably to a conserved aspartate residue of NreC. NreB/NreC activates the expression of the nitrate (narGHJI) and nitrite (nir) reductase operons, as well as the putative nitrate transporter gene narT.</text>
</comment>
<dbReference type="InterPro" id="IPR050482">
    <property type="entry name" value="Sensor_HK_TwoCompSys"/>
</dbReference>
<evidence type="ECO:0000256" key="15">
    <source>
        <dbReference type="ARBA" id="ARBA00030800"/>
    </source>
</evidence>
<feature type="transmembrane region" description="Helical" evidence="18">
    <location>
        <begin position="80"/>
        <end position="100"/>
    </location>
</feature>
<sequence length="437" mass="45926">MSAPPSGTAILLFLRVTLHVGFAVLLGVATLGLLAGGGGPGGSRYGWTAAAAVLAGVYLAGTLLEKRFAAGRSGFDPRRYAVLWLGIVTVLWVVLLAGSADFSWLAFPLFFLHLHVLPRPVALVTIALLTAAVIASQWAASGQAAPHVAMVLGPVVGAAFSVVTGLAYRALYRDAENQRRVADELRRTRADLAKTQHDAGVLAERERLAREIHDTLAQGLSSILLVARAAEKSLRDGDTPAAGDRLALVQQTAAENLAEARHFVRGLASPQLQESSLVEALRRLCSETEALAAARGPGLQCRLQVEDVPAELPQPYTVTLLRAAQASLANVREHAHAGTAVVTLAFLGNEVTLDIFDDGVGFDPAEKQPAQDGRTGSRPDARPEGRPDGRGFGLRSLRERVGMLGGSLDLESAPGEGTVVAVRLPLDAAQDGSEEPA</sequence>
<comment type="cofactor">
    <cofactor evidence="2">
        <name>[4Fe-4S] cluster</name>
        <dbReference type="ChEBI" id="CHEBI:49883"/>
    </cofactor>
</comment>
<dbReference type="PROSITE" id="PS50109">
    <property type="entry name" value="HIS_KIN"/>
    <property type="match status" value="1"/>
</dbReference>
<keyword evidence="16" id="KW-0175">Coiled coil</keyword>
<evidence type="ECO:0000256" key="3">
    <source>
        <dbReference type="ARBA" id="ARBA00004496"/>
    </source>
</evidence>
<organism evidence="20">
    <name type="scientific">Arthrobacter sp. K5</name>
    <dbReference type="NCBI Taxonomy" id="2839623"/>
    <lineage>
        <taxon>Bacteria</taxon>
        <taxon>Bacillati</taxon>
        <taxon>Actinomycetota</taxon>
        <taxon>Actinomycetes</taxon>
        <taxon>Micrococcales</taxon>
        <taxon>Micrococcaceae</taxon>
        <taxon>Arthrobacter</taxon>
    </lineage>
</organism>
<keyword evidence="11" id="KW-0408">Iron</keyword>
<dbReference type="GO" id="GO:0046983">
    <property type="term" value="F:protein dimerization activity"/>
    <property type="evidence" value="ECO:0007669"/>
    <property type="project" value="InterPro"/>
</dbReference>
<dbReference type="EC" id="2.7.13.3" evidence="4"/>
<feature type="domain" description="Histidine kinase" evidence="19">
    <location>
        <begin position="215"/>
        <end position="428"/>
    </location>
</feature>
<evidence type="ECO:0000259" key="19">
    <source>
        <dbReference type="PROSITE" id="PS50109"/>
    </source>
</evidence>
<evidence type="ECO:0000256" key="1">
    <source>
        <dbReference type="ARBA" id="ARBA00000085"/>
    </source>
</evidence>
<evidence type="ECO:0000256" key="5">
    <source>
        <dbReference type="ARBA" id="ARBA00017322"/>
    </source>
</evidence>
<evidence type="ECO:0000256" key="10">
    <source>
        <dbReference type="ARBA" id="ARBA00022777"/>
    </source>
</evidence>
<keyword evidence="18" id="KW-0812">Transmembrane</keyword>
<reference evidence="20" key="1">
    <citation type="submission" date="2024-06" db="EMBL/GenBank/DDBJ databases">
        <title>Biodegradation of dimethachlon by Arthrobacter sp. K5: mechanistic insights and ecological implications.</title>
        <authorList>
            <person name="Hu S."/>
            <person name="Lu P."/>
        </authorList>
    </citation>
    <scope>NUCLEOTIDE SEQUENCE</scope>
    <source>
        <strain evidence="20">K5</strain>
    </source>
</reference>
<dbReference type="SUPFAM" id="SSF55874">
    <property type="entry name" value="ATPase domain of HSP90 chaperone/DNA topoisomerase II/histidine kinase"/>
    <property type="match status" value="1"/>
</dbReference>
<feature type="region of interest" description="Disordered" evidence="17">
    <location>
        <begin position="362"/>
        <end position="395"/>
    </location>
</feature>
<keyword evidence="8" id="KW-0808">Transferase</keyword>
<evidence type="ECO:0000256" key="9">
    <source>
        <dbReference type="ARBA" id="ARBA00022723"/>
    </source>
</evidence>
<evidence type="ECO:0000256" key="11">
    <source>
        <dbReference type="ARBA" id="ARBA00023004"/>
    </source>
</evidence>
<dbReference type="GO" id="GO:0005737">
    <property type="term" value="C:cytoplasm"/>
    <property type="evidence" value="ECO:0007669"/>
    <property type="project" value="UniProtKB-SubCell"/>
</dbReference>
<keyword evidence="6" id="KW-0004">4Fe-4S</keyword>
<evidence type="ECO:0000256" key="4">
    <source>
        <dbReference type="ARBA" id="ARBA00012438"/>
    </source>
</evidence>
<dbReference type="PANTHER" id="PTHR24421:SF62">
    <property type="entry name" value="SENSORY TRANSDUCTION HISTIDINE KINASE"/>
    <property type="match status" value="1"/>
</dbReference>
<evidence type="ECO:0000256" key="2">
    <source>
        <dbReference type="ARBA" id="ARBA00001966"/>
    </source>
</evidence>
<feature type="transmembrane region" description="Helical" evidence="18">
    <location>
        <begin position="45"/>
        <end position="64"/>
    </location>
</feature>
<dbReference type="GO" id="GO:0046872">
    <property type="term" value="F:metal ion binding"/>
    <property type="evidence" value="ECO:0007669"/>
    <property type="project" value="UniProtKB-KW"/>
</dbReference>
<keyword evidence="18" id="KW-1133">Transmembrane helix</keyword>
<keyword evidence="18" id="KW-0472">Membrane</keyword>
<evidence type="ECO:0000256" key="6">
    <source>
        <dbReference type="ARBA" id="ARBA00022485"/>
    </source>
</evidence>
<evidence type="ECO:0000256" key="8">
    <source>
        <dbReference type="ARBA" id="ARBA00022679"/>
    </source>
</evidence>
<dbReference type="InterPro" id="IPR036890">
    <property type="entry name" value="HATPase_C_sf"/>
</dbReference>
<gene>
    <name evidence="20" type="ORF">ABRP34_19620</name>
</gene>
<dbReference type="Gene3D" id="1.20.5.1930">
    <property type="match status" value="1"/>
</dbReference>
<dbReference type="Gene3D" id="3.30.565.10">
    <property type="entry name" value="Histidine kinase-like ATPase, C-terminal domain"/>
    <property type="match status" value="1"/>
</dbReference>
<feature type="compositionally biased region" description="Basic and acidic residues" evidence="17">
    <location>
        <begin position="375"/>
        <end position="389"/>
    </location>
</feature>
<feature type="transmembrane region" description="Helical" evidence="18">
    <location>
        <begin position="151"/>
        <end position="171"/>
    </location>
</feature>
<dbReference type="GO" id="GO:0016020">
    <property type="term" value="C:membrane"/>
    <property type="evidence" value="ECO:0007669"/>
    <property type="project" value="InterPro"/>
</dbReference>
<dbReference type="PRINTS" id="PR00344">
    <property type="entry name" value="BCTRLSENSOR"/>
</dbReference>
<dbReference type="Pfam" id="PF07730">
    <property type="entry name" value="HisKA_3"/>
    <property type="match status" value="1"/>
</dbReference>
<feature type="transmembrane region" description="Helical" evidence="18">
    <location>
        <begin position="12"/>
        <end position="33"/>
    </location>
</feature>
<dbReference type="InterPro" id="IPR004358">
    <property type="entry name" value="Sig_transdc_His_kin-like_C"/>
</dbReference>
<evidence type="ECO:0000256" key="12">
    <source>
        <dbReference type="ARBA" id="ARBA00023012"/>
    </source>
</evidence>
<protein>
    <recommendedName>
        <fullName evidence="5">Oxygen sensor histidine kinase NreB</fullName>
        <ecNumber evidence="4">2.7.13.3</ecNumber>
    </recommendedName>
    <alternativeName>
        <fullName evidence="15">Nitrogen regulation protein B</fullName>
    </alternativeName>
</protein>
<dbReference type="Pfam" id="PF02518">
    <property type="entry name" value="HATPase_c"/>
    <property type="match status" value="1"/>
</dbReference>
<dbReference type="RefSeq" id="WP_353711445.1">
    <property type="nucleotide sequence ID" value="NZ_CP159279.1"/>
</dbReference>
<dbReference type="GO" id="GO:0000155">
    <property type="term" value="F:phosphorelay sensor kinase activity"/>
    <property type="evidence" value="ECO:0007669"/>
    <property type="project" value="InterPro"/>
</dbReference>
<feature type="transmembrane region" description="Helical" evidence="18">
    <location>
        <begin position="120"/>
        <end position="139"/>
    </location>
</feature>
<evidence type="ECO:0000256" key="16">
    <source>
        <dbReference type="SAM" id="Coils"/>
    </source>
</evidence>